<feature type="region of interest" description="Disordered" evidence="1">
    <location>
        <begin position="273"/>
        <end position="305"/>
    </location>
</feature>
<dbReference type="AlphaFoldDB" id="A0A3S5BB34"/>
<comment type="caution">
    <text evidence="2">The sequence shown here is derived from an EMBL/GenBank/DDBJ whole genome shotgun (WGS) entry which is preliminary data.</text>
</comment>
<keyword evidence="3" id="KW-1185">Reference proteome</keyword>
<feature type="compositionally biased region" description="Polar residues" evidence="1">
    <location>
        <begin position="381"/>
        <end position="399"/>
    </location>
</feature>
<dbReference type="EMBL" id="CAAALY010036104">
    <property type="protein sequence ID" value="VEL18236.1"/>
    <property type="molecule type" value="Genomic_DNA"/>
</dbReference>
<feature type="compositionally biased region" description="Polar residues" evidence="1">
    <location>
        <begin position="43"/>
        <end position="60"/>
    </location>
</feature>
<feature type="region of interest" description="Disordered" evidence="1">
    <location>
        <begin position="381"/>
        <end position="409"/>
    </location>
</feature>
<feature type="compositionally biased region" description="Polar residues" evidence="1">
    <location>
        <begin position="148"/>
        <end position="157"/>
    </location>
</feature>
<sequence>MFSSDAMEQTTNLALTVQSAIESIRAELKADKRRKRRRREHQMSNQSCSLKTSHRQLSSYPPSPLTDTVELGSYPPEITSKESNSDSTSGTDSPDLELASCDESTQKVSQTTSQGNGSDSSHPSENTNLLHKASSLKTDSDSIPVDSGSENSFSSVDCPSNNYLDLSTKEPTYSATLISPAVDKYKQSVISPVNLPCPHLVSEELTDEPITSNRNEFQAIKCHLDSEQIPQACEDTMLDITRQKVDDMVPSFELTEDLVLDADDFMDECVVSNSNAYQGDEENEEEEEDDATDTEGECIEQSASQSNRVTTKRIFLGIESQSEIGPSTTASGSGSVLSRSRKITGKWSADPGEVGSRDYRRNGYRHSRLELKADSIESLSSHQGCRSWSPNHNNDQDGSNIGGKLAEEDLDDDEVRAQIAAFLPPPKSLILADNPLLHMPPGVSF</sequence>
<evidence type="ECO:0000256" key="1">
    <source>
        <dbReference type="SAM" id="MobiDB-lite"/>
    </source>
</evidence>
<dbReference type="Proteomes" id="UP000784294">
    <property type="component" value="Unassembled WGS sequence"/>
</dbReference>
<feature type="compositionally biased region" description="Polar residues" evidence="1">
    <location>
        <begin position="102"/>
        <end position="129"/>
    </location>
</feature>
<feature type="compositionally biased region" description="Acidic residues" evidence="1">
    <location>
        <begin position="279"/>
        <end position="298"/>
    </location>
</feature>
<protein>
    <submittedName>
        <fullName evidence="2">Uncharacterized protein</fullName>
    </submittedName>
</protein>
<name>A0A3S5BB34_9PLAT</name>
<reference evidence="2" key="1">
    <citation type="submission" date="2018-11" db="EMBL/GenBank/DDBJ databases">
        <authorList>
            <consortium name="Pathogen Informatics"/>
        </authorList>
    </citation>
    <scope>NUCLEOTIDE SEQUENCE</scope>
</reference>
<evidence type="ECO:0000313" key="3">
    <source>
        <dbReference type="Proteomes" id="UP000784294"/>
    </source>
</evidence>
<gene>
    <name evidence="2" type="ORF">PXEA_LOCUS11676</name>
</gene>
<evidence type="ECO:0000313" key="2">
    <source>
        <dbReference type="EMBL" id="VEL18236.1"/>
    </source>
</evidence>
<organism evidence="2 3">
    <name type="scientific">Protopolystoma xenopodis</name>
    <dbReference type="NCBI Taxonomy" id="117903"/>
    <lineage>
        <taxon>Eukaryota</taxon>
        <taxon>Metazoa</taxon>
        <taxon>Spiralia</taxon>
        <taxon>Lophotrochozoa</taxon>
        <taxon>Platyhelminthes</taxon>
        <taxon>Monogenea</taxon>
        <taxon>Polyopisthocotylea</taxon>
        <taxon>Polystomatidea</taxon>
        <taxon>Polystomatidae</taxon>
        <taxon>Protopolystoma</taxon>
    </lineage>
</organism>
<feature type="compositionally biased region" description="Basic residues" evidence="1">
    <location>
        <begin position="31"/>
        <end position="40"/>
    </location>
</feature>
<accession>A0A3S5BB34</accession>
<proteinExistence type="predicted"/>
<feature type="region of interest" description="Disordered" evidence="1">
    <location>
        <begin position="29"/>
        <end position="157"/>
    </location>
</feature>